<dbReference type="InterPro" id="IPR009081">
    <property type="entry name" value="PP-bd_ACP"/>
</dbReference>
<evidence type="ECO:0000313" key="3">
    <source>
        <dbReference type="Proteomes" id="UP000179769"/>
    </source>
</evidence>
<protein>
    <submittedName>
        <fullName evidence="2">Phosphopantetheine-binding protein</fullName>
    </submittedName>
</protein>
<dbReference type="RefSeq" id="WP_071062924.1">
    <property type="nucleotide sequence ID" value="NZ_MAXA01000180.1"/>
</dbReference>
<dbReference type="Pfam" id="PF00550">
    <property type="entry name" value="PP-binding"/>
    <property type="match status" value="1"/>
</dbReference>
<proteinExistence type="predicted"/>
<dbReference type="InterPro" id="IPR036736">
    <property type="entry name" value="ACP-like_sf"/>
</dbReference>
<dbReference type="AlphaFoldDB" id="A0A1S1Q8J4"/>
<comment type="caution">
    <text evidence="2">The sequence shown here is derived from an EMBL/GenBank/DDBJ whole genome shotgun (WGS) entry which is preliminary data.</text>
</comment>
<name>A0A1S1Q8J4_9ACTN</name>
<dbReference type="Proteomes" id="UP000179769">
    <property type="component" value="Unassembled WGS sequence"/>
</dbReference>
<evidence type="ECO:0000259" key="1">
    <source>
        <dbReference type="PROSITE" id="PS50075"/>
    </source>
</evidence>
<dbReference type="PROSITE" id="PS50075">
    <property type="entry name" value="CARRIER"/>
    <property type="match status" value="1"/>
</dbReference>
<sequence>MTGIPVPNEAALRDVVASALGLAPADLDPDANLVVLGLSSLEIMRLVGIWRRQGVPVDFDRLVADPTLTGWLAHFAELTPAADRSTEVTR</sequence>
<reference evidence="3" key="1">
    <citation type="submission" date="2016-07" db="EMBL/GenBank/DDBJ databases">
        <title>Frankia sp. NRRL B-16219 Genome sequencing.</title>
        <authorList>
            <person name="Ghodhbane-Gtari F."/>
            <person name="Swanson E."/>
            <person name="Gueddou A."/>
            <person name="Louati M."/>
            <person name="Nouioui I."/>
            <person name="Hezbri K."/>
            <person name="Abebe-Akele F."/>
            <person name="Simpson S."/>
            <person name="Morris K."/>
            <person name="Thomas K."/>
            <person name="Gtari M."/>
            <person name="Tisa L.S."/>
        </authorList>
    </citation>
    <scope>NUCLEOTIDE SEQUENCE [LARGE SCALE GENOMIC DNA]</scope>
    <source>
        <strain evidence="3">NRRL B-16219</strain>
    </source>
</reference>
<feature type="domain" description="Carrier" evidence="1">
    <location>
        <begin position="6"/>
        <end position="79"/>
    </location>
</feature>
<dbReference type="SUPFAM" id="SSF47336">
    <property type="entry name" value="ACP-like"/>
    <property type="match status" value="1"/>
</dbReference>
<organism evidence="2 3">
    <name type="scientific">Parafrankia soli</name>
    <dbReference type="NCBI Taxonomy" id="2599596"/>
    <lineage>
        <taxon>Bacteria</taxon>
        <taxon>Bacillati</taxon>
        <taxon>Actinomycetota</taxon>
        <taxon>Actinomycetes</taxon>
        <taxon>Frankiales</taxon>
        <taxon>Frankiaceae</taxon>
        <taxon>Parafrankia</taxon>
    </lineage>
</organism>
<accession>A0A1S1Q8J4</accession>
<dbReference type="Gene3D" id="1.10.1200.10">
    <property type="entry name" value="ACP-like"/>
    <property type="match status" value="1"/>
</dbReference>
<evidence type="ECO:0000313" key="2">
    <source>
        <dbReference type="EMBL" id="OHV30270.1"/>
    </source>
</evidence>
<dbReference type="EMBL" id="MAXA01000180">
    <property type="protein sequence ID" value="OHV30270.1"/>
    <property type="molecule type" value="Genomic_DNA"/>
</dbReference>
<gene>
    <name evidence="2" type="ORF">BBK14_16790</name>
</gene>
<keyword evidence="3" id="KW-1185">Reference proteome</keyword>
<dbReference type="OrthoDB" id="2455700at2"/>